<sequence>MSGNAALNRANKAKEDEFYTQLSDIESELKHYRKHFSGKTVLCNCDDPFESNFFKYFCLNFNRLKLKKLIATCYSGSPITGNELTLFGDDTEEARRTPYKAVVTSVHDADGDGAT</sequence>
<dbReference type="InterPro" id="IPR025247">
    <property type="entry name" value="EcoRI-like_methylase"/>
</dbReference>
<dbReference type="Pfam" id="PF13651">
    <property type="entry name" value="EcoRI_methylase"/>
    <property type="match status" value="1"/>
</dbReference>
<name>A0ABR8VFE8_9BACT</name>
<gene>
    <name evidence="1" type="ORF">H9626_14795</name>
</gene>
<reference evidence="1 2" key="1">
    <citation type="submission" date="2020-08" db="EMBL/GenBank/DDBJ databases">
        <title>A Genomic Blueprint of the Chicken Gut Microbiome.</title>
        <authorList>
            <person name="Gilroy R."/>
            <person name="Ravi A."/>
            <person name="Getino M."/>
            <person name="Pursley I."/>
            <person name="Horton D.L."/>
            <person name="Alikhan N.-F."/>
            <person name="Baker D."/>
            <person name="Gharbi K."/>
            <person name="Hall N."/>
            <person name="Watson M."/>
            <person name="Adriaenssens E.M."/>
            <person name="Foster-Nyarko E."/>
            <person name="Jarju S."/>
            <person name="Secka A."/>
            <person name="Antonio M."/>
            <person name="Oren A."/>
            <person name="Chaudhuri R."/>
            <person name="La Ragione R.M."/>
            <person name="Hildebrand F."/>
            <person name="Pallen M.J."/>
        </authorList>
    </citation>
    <scope>NUCLEOTIDE SEQUENCE [LARGE SCALE GENOMIC DNA]</scope>
    <source>
        <strain evidence="1 2">Sa1YUN3</strain>
    </source>
</reference>
<organism evidence="1 2">
    <name type="scientific">Phocaeicola faecium</name>
    <dbReference type="NCBI Taxonomy" id="2762213"/>
    <lineage>
        <taxon>Bacteria</taxon>
        <taxon>Pseudomonadati</taxon>
        <taxon>Bacteroidota</taxon>
        <taxon>Bacteroidia</taxon>
        <taxon>Bacteroidales</taxon>
        <taxon>Bacteroidaceae</taxon>
        <taxon>Phocaeicola</taxon>
    </lineage>
</organism>
<dbReference type="GO" id="GO:0008168">
    <property type="term" value="F:methyltransferase activity"/>
    <property type="evidence" value="ECO:0007669"/>
    <property type="project" value="UniProtKB-KW"/>
</dbReference>
<dbReference type="EMBL" id="JACSPQ010000063">
    <property type="protein sequence ID" value="MBD8003450.1"/>
    <property type="molecule type" value="Genomic_DNA"/>
</dbReference>
<keyword evidence="1" id="KW-0489">Methyltransferase</keyword>
<dbReference type="RefSeq" id="WP_225231044.1">
    <property type="nucleotide sequence ID" value="NZ_JACSPQ010000063.1"/>
</dbReference>
<keyword evidence="1" id="KW-0808">Transferase</keyword>
<keyword evidence="2" id="KW-1185">Reference proteome</keyword>
<evidence type="ECO:0000313" key="1">
    <source>
        <dbReference type="EMBL" id="MBD8003450.1"/>
    </source>
</evidence>
<dbReference type="GO" id="GO:0032259">
    <property type="term" value="P:methylation"/>
    <property type="evidence" value="ECO:0007669"/>
    <property type="project" value="UniProtKB-KW"/>
</dbReference>
<protein>
    <submittedName>
        <fullName evidence="1">Modification methylase</fullName>
    </submittedName>
</protein>
<dbReference type="Proteomes" id="UP000616346">
    <property type="component" value="Unassembled WGS sequence"/>
</dbReference>
<proteinExistence type="predicted"/>
<feature type="non-terminal residue" evidence="1">
    <location>
        <position position="115"/>
    </location>
</feature>
<comment type="caution">
    <text evidence="1">The sequence shown here is derived from an EMBL/GenBank/DDBJ whole genome shotgun (WGS) entry which is preliminary data.</text>
</comment>
<evidence type="ECO:0000313" key="2">
    <source>
        <dbReference type="Proteomes" id="UP000616346"/>
    </source>
</evidence>
<accession>A0ABR8VFE8</accession>